<evidence type="ECO:0000259" key="2">
    <source>
        <dbReference type="Pfam" id="PF03364"/>
    </source>
</evidence>
<dbReference type="AlphaFoldDB" id="A0A1H1CKN3"/>
<dbReference type="PANTHER" id="PTHR33824">
    <property type="entry name" value="POLYKETIDE CYCLASE/DEHYDRASE AND LIPID TRANSPORT SUPERFAMILY PROTEIN"/>
    <property type="match status" value="1"/>
</dbReference>
<dbReference type="SUPFAM" id="SSF55961">
    <property type="entry name" value="Bet v1-like"/>
    <property type="match status" value="1"/>
</dbReference>
<evidence type="ECO:0000313" key="4">
    <source>
        <dbReference type="Proteomes" id="UP000181917"/>
    </source>
</evidence>
<dbReference type="Gene3D" id="3.30.530.20">
    <property type="match status" value="1"/>
</dbReference>
<organism evidence="3 4">
    <name type="scientific">Crystallibacter crystallopoietes</name>
    <dbReference type="NCBI Taxonomy" id="37928"/>
    <lineage>
        <taxon>Bacteria</taxon>
        <taxon>Bacillati</taxon>
        <taxon>Actinomycetota</taxon>
        <taxon>Actinomycetes</taxon>
        <taxon>Micrococcales</taxon>
        <taxon>Micrococcaceae</taxon>
        <taxon>Crystallibacter</taxon>
    </lineage>
</organism>
<dbReference type="EMBL" id="FNKH01000002">
    <property type="protein sequence ID" value="SDQ64734.1"/>
    <property type="molecule type" value="Genomic_DNA"/>
</dbReference>
<evidence type="ECO:0000256" key="1">
    <source>
        <dbReference type="SAM" id="MobiDB-lite"/>
    </source>
</evidence>
<dbReference type="KEGG" id="acry:AC20117_07525"/>
<dbReference type="InterPro" id="IPR023393">
    <property type="entry name" value="START-like_dom_sf"/>
</dbReference>
<proteinExistence type="predicted"/>
<keyword evidence="4" id="KW-1185">Reference proteome</keyword>
<sequence length="201" mass="22270">MMAKIEQTVDIAAPAAEAYREWTRFEAFGIFMHGVVRVIREDDVTHHWTTKVGGVRREFETKITEELPGKRMAWETAEGVPHQGSVEFLELDPGRTRMVVRIDWHPGSVVEKAGATLGSDHREVRNELWRFKQYVETGGSETHHPASEHGLGSRDYYGGTAGGGFPPGYTEQHDIPVQDPAAGKDQPAGGSPETGEYGSRI</sequence>
<dbReference type="PANTHER" id="PTHR33824:SF7">
    <property type="entry name" value="POLYKETIDE CYCLASE_DEHYDRASE AND LIPID TRANSPORT SUPERFAMILY PROTEIN"/>
    <property type="match status" value="1"/>
</dbReference>
<dbReference type="CDD" id="cd07817">
    <property type="entry name" value="SRPBCC_8"/>
    <property type="match status" value="1"/>
</dbReference>
<protein>
    <submittedName>
        <fullName evidence="3">Polyketide cyclase / dehydrase and lipid transport</fullName>
    </submittedName>
</protein>
<feature type="domain" description="Coenzyme Q-binding protein COQ10 START" evidence="2">
    <location>
        <begin position="11"/>
        <end position="128"/>
    </location>
</feature>
<dbReference type="OrthoDB" id="4945341at2"/>
<accession>A0A1H1CKN3</accession>
<gene>
    <name evidence="3" type="ORF">SAMN04489742_1969</name>
</gene>
<dbReference type="Proteomes" id="UP000181917">
    <property type="component" value="Unassembled WGS sequence"/>
</dbReference>
<dbReference type="RefSeq" id="WP_074700257.1">
    <property type="nucleotide sequence ID" value="NZ_CP018863.1"/>
</dbReference>
<reference evidence="3 4" key="1">
    <citation type="submission" date="2016-10" db="EMBL/GenBank/DDBJ databases">
        <authorList>
            <person name="de Groot N.N."/>
        </authorList>
    </citation>
    <scope>NUCLEOTIDE SEQUENCE [LARGE SCALE GENOMIC DNA]</scope>
    <source>
        <strain evidence="3 4">DSM 20117</strain>
    </source>
</reference>
<feature type="region of interest" description="Disordered" evidence="1">
    <location>
        <begin position="138"/>
        <end position="201"/>
    </location>
</feature>
<name>A0A1H1CKN3_9MICC</name>
<evidence type="ECO:0000313" key="3">
    <source>
        <dbReference type="EMBL" id="SDQ64734.1"/>
    </source>
</evidence>
<dbReference type="InterPro" id="IPR005031">
    <property type="entry name" value="COQ10_START"/>
</dbReference>
<dbReference type="Pfam" id="PF03364">
    <property type="entry name" value="Polyketide_cyc"/>
    <property type="match status" value="1"/>
</dbReference>
<dbReference type="InterPro" id="IPR047137">
    <property type="entry name" value="ORF3"/>
</dbReference>